<evidence type="ECO:0000256" key="2">
    <source>
        <dbReference type="ARBA" id="ARBA00022448"/>
    </source>
</evidence>
<dbReference type="PANTHER" id="PTHR30290:SF9">
    <property type="entry name" value="OLIGOPEPTIDE-BINDING PROTEIN APPA"/>
    <property type="match status" value="1"/>
</dbReference>
<feature type="domain" description="Solute-binding protein family 5" evidence="5">
    <location>
        <begin position="115"/>
        <end position="462"/>
    </location>
</feature>
<dbReference type="PANTHER" id="PTHR30290">
    <property type="entry name" value="PERIPLASMIC BINDING COMPONENT OF ABC TRANSPORTER"/>
    <property type="match status" value="1"/>
</dbReference>
<dbReference type="PIRSF" id="PIRSF002741">
    <property type="entry name" value="MppA"/>
    <property type="match status" value="1"/>
</dbReference>
<dbReference type="Pfam" id="PF00496">
    <property type="entry name" value="SBP_bac_5"/>
    <property type="match status" value="1"/>
</dbReference>
<reference evidence="6" key="1">
    <citation type="submission" date="2020-05" db="EMBL/GenBank/DDBJ databases">
        <authorList>
            <person name="Chiriac C."/>
            <person name="Salcher M."/>
            <person name="Ghai R."/>
            <person name="Kavagutti S V."/>
        </authorList>
    </citation>
    <scope>NUCLEOTIDE SEQUENCE</scope>
</reference>
<gene>
    <name evidence="6" type="ORF">UFOPK3376_00442</name>
</gene>
<sequence>MRSRTHSFSSRFISGVAVLGLALSACGGNDPNSASTTPATQKPTGTVDTTGATTAPTTTGTDAPVEPVKGGSITIGLDAESTGFNPAVDTWADSGHNVARAIFDTLATYAADGSVVPYLAESITANTDATVWTIKVRSGVVFHDGTKLDAAAVQANFQAALDSSVFKSTVKLVQSMQIVDDLTLAITMSAPWGSFPNTLVGGFTGQVGYMASPKMLADPEGGRHPVGTGPFVFSEWTPDDHLTVTRNDNYWQHPAYLDSVTFRPLGDSTVRKGAFDAGDTQVYYTASASEVAGYKAAADKGDMHVTMAPPASPEVVLLNTKKAPLDDIRVRKALALSIDIDRVITFLDGVGVKQAIHGPWADDSFWYVDTKYPTYDLVEAKKLVAEYEAEKGPISFDYSGNQDPFIVTYMQLFQSMWKDAGIDVNIVSKAQGDNIASVFGGSYQVTGWGGIGGDDPDNDYGYLHSGGVNITGFTSPEIDAAMDAGRALSDPAARKAEYAKVQQILTDNMPFLWLYTNQFGVITPTKVHGIDTFVLPDGTPGRPLTSARFFLNNVWVES</sequence>
<comment type="similarity">
    <text evidence="1">Belongs to the bacterial solute-binding protein 5 family.</text>
</comment>
<dbReference type="GO" id="GO:0015833">
    <property type="term" value="P:peptide transport"/>
    <property type="evidence" value="ECO:0007669"/>
    <property type="project" value="TreeGrafter"/>
</dbReference>
<feature type="region of interest" description="Disordered" evidence="4">
    <location>
        <begin position="30"/>
        <end position="71"/>
    </location>
</feature>
<proteinExistence type="inferred from homology"/>
<keyword evidence="3" id="KW-0732">Signal</keyword>
<feature type="compositionally biased region" description="Low complexity" evidence="4">
    <location>
        <begin position="43"/>
        <end position="65"/>
    </location>
</feature>
<dbReference type="Gene3D" id="3.40.190.10">
    <property type="entry name" value="Periplasmic binding protein-like II"/>
    <property type="match status" value="1"/>
</dbReference>
<evidence type="ECO:0000256" key="4">
    <source>
        <dbReference type="SAM" id="MobiDB-lite"/>
    </source>
</evidence>
<accession>A0A6J7D3A2</accession>
<evidence type="ECO:0000259" key="5">
    <source>
        <dbReference type="Pfam" id="PF00496"/>
    </source>
</evidence>
<dbReference type="AlphaFoldDB" id="A0A6J7D3A2"/>
<dbReference type="Gene3D" id="3.10.105.10">
    <property type="entry name" value="Dipeptide-binding Protein, Domain 3"/>
    <property type="match status" value="1"/>
</dbReference>
<evidence type="ECO:0000256" key="1">
    <source>
        <dbReference type="ARBA" id="ARBA00005695"/>
    </source>
</evidence>
<protein>
    <submittedName>
        <fullName evidence="6">Unannotated protein</fullName>
    </submittedName>
</protein>
<feature type="compositionally biased region" description="Polar residues" evidence="4">
    <location>
        <begin position="30"/>
        <end position="42"/>
    </location>
</feature>
<dbReference type="InterPro" id="IPR030678">
    <property type="entry name" value="Peptide/Ni-bd"/>
</dbReference>
<evidence type="ECO:0000256" key="3">
    <source>
        <dbReference type="ARBA" id="ARBA00022729"/>
    </source>
</evidence>
<organism evidence="6">
    <name type="scientific">freshwater metagenome</name>
    <dbReference type="NCBI Taxonomy" id="449393"/>
    <lineage>
        <taxon>unclassified sequences</taxon>
        <taxon>metagenomes</taxon>
        <taxon>ecological metagenomes</taxon>
    </lineage>
</organism>
<dbReference type="PROSITE" id="PS51257">
    <property type="entry name" value="PROKAR_LIPOPROTEIN"/>
    <property type="match status" value="1"/>
</dbReference>
<dbReference type="InterPro" id="IPR000914">
    <property type="entry name" value="SBP_5_dom"/>
</dbReference>
<dbReference type="EMBL" id="CAFBLP010000007">
    <property type="protein sequence ID" value="CAB4864220.1"/>
    <property type="molecule type" value="Genomic_DNA"/>
</dbReference>
<evidence type="ECO:0000313" key="6">
    <source>
        <dbReference type="EMBL" id="CAB4864220.1"/>
    </source>
</evidence>
<keyword evidence="2" id="KW-0813">Transport</keyword>
<name>A0A6J7D3A2_9ZZZZ</name>
<dbReference type="GO" id="GO:0042597">
    <property type="term" value="C:periplasmic space"/>
    <property type="evidence" value="ECO:0007669"/>
    <property type="project" value="UniProtKB-ARBA"/>
</dbReference>
<dbReference type="SUPFAM" id="SSF53850">
    <property type="entry name" value="Periplasmic binding protein-like II"/>
    <property type="match status" value="1"/>
</dbReference>
<dbReference type="InterPro" id="IPR039424">
    <property type="entry name" value="SBP_5"/>
</dbReference>
<dbReference type="GO" id="GO:1904680">
    <property type="term" value="F:peptide transmembrane transporter activity"/>
    <property type="evidence" value="ECO:0007669"/>
    <property type="project" value="TreeGrafter"/>
</dbReference>
<dbReference type="GO" id="GO:0043190">
    <property type="term" value="C:ATP-binding cassette (ABC) transporter complex"/>
    <property type="evidence" value="ECO:0007669"/>
    <property type="project" value="InterPro"/>
</dbReference>